<keyword evidence="3" id="KW-1185">Reference proteome</keyword>
<feature type="compositionally biased region" description="Low complexity" evidence="1">
    <location>
        <begin position="26"/>
        <end position="37"/>
    </location>
</feature>
<dbReference type="AlphaFoldDB" id="A0A8J5T8F3"/>
<gene>
    <name evidence="2" type="ORF">GUJ93_ZPchr0014g46884</name>
</gene>
<sequence>MGLAASRGVAARGEVSDSRERRTVVARSSARLPASARGAREGTTWRELARDGSGAGGGEDLREEECRAAG</sequence>
<evidence type="ECO:0000256" key="1">
    <source>
        <dbReference type="SAM" id="MobiDB-lite"/>
    </source>
</evidence>
<evidence type="ECO:0000313" key="3">
    <source>
        <dbReference type="Proteomes" id="UP000729402"/>
    </source>
</evidence>
<evidence type="ECO:0000313" key="2">
    <source>
        <dbReference type="EMBL" id="KAG8082782.1"/>
    </source>
</evidence>
<name>A0A8J5T8F3_ZIZPA</name>
<organism evidence="2 3">
    <name type="scientific">Zizania palustris</name>
    <name type="common">Northern wild rice</name>
    <dbReference type="NCBI Taxonomy" id="103762"/>
    <lineage>
        <taxon>Eukaryota</taxon>
        <taxon>Viridiplantae</taxon>
        <taxon>Streptophyta</taxon>
        <taxon>Embryophyta</taxon>
        <taxon>Tracheophyta</taxon>
        <taxon>Spermatophyta</taxon>
        <taxon>Magnoliopsida</taxon>
        <taxon>Liliopsida</taxon>
        <taxon>Poales</taxon>
        <taxon>Poaceae</taxon>
        <taxon>BOP clade</taxon>
        <taxon>Oryzoideae</taxon>
        <taxon>Oryzeae</taxon>
        <taxon>Zizaniinae</taxon>
        <taxon>Zizania</taxon>
    </lineage>
</organism>
<reference evidence="2" key="2">
    <citation type="submission" date="2021-02" db="EMBL/GenBank/DDBJ databases">
        <authorList>
            <person name="Kimball J.A."/>
            <person name="Haas M.W."/>
            <person name="Macchietto M."/>
            <person name="Kono T."/>
            <person name="Duquette J."/>
            <person name="Shao M."/>
        </authorList>
    </citation>
    <scope>NUCLEOTIDE SEQUENCE</scope>
    <source>
        <tissue evidence="2">Fresh leaf tissue</tissue>
    </source>
</reference>
<feature type="region of interest" description="Disordered" evidence="1">
    <location>
        <begin position="1"/>
        <end position="70"/>
    </location>
</feature>
<dbReference type="EMBL" id="JAAALK010000086">
    <property type="protein sequence ID" value="KAG8082782.1"/>
    <property type="molecule type" value="Genomic_DNA"/>
</dbReference>
<dbReference type="Proteomes" id="UP000729402">
    <property type="component" value="Unassembled WGS sequence"/>
</dbReference>
<comment type="caution">
    <text evidence="2">The sequence shown here is derived from an EMBL/GenBank/DDBJ whole genome shotgun (WGS) entry which is preliminary data.</text>
</comment>
<feature type="compositionally biased region" description="Basic and acidic residues" evidence="1">
    <location>
        <begin position="14"/>
        <end position="23"/>
    </location>
</feature>
<protein>
    <submittedName>
        <fullName evidence="2">Uncharacterized protein</fullName>
    </submittedName>
</protein>
<accession>A0A8J5T8F3</accession>
<reference evidence="2" key="1">
    <citation type="journal article" date="2021" name="bioRxiv">
        <title>Whole Genome Assembly and Annotation of Northern Wild Rice, Zizania palustris L., Supports a Whole Genome Duplication in the Zizania Genus.</title>
        <authorList>
            <person name="Haas M."/>
            <person name="Kono T."/>
            <person name="Macchietto M."/>
            <person name="Millas R."/>
            <person name="McGilp L."/>
            <person name="Shao M."/>
            <person name="Duquette J."/>
            <person name="Hirsch C.N."/>
            <person name="Kimball J."/>
        </authorList>
    </citation>
    <scope>NUCLEOTIDE SEQUENCE</scope>
    <source>
        <tissue evidence="2">Fresh leaf tissue</tissue>
    </source>
</reference>
<feature type="compositionally biased region" description="Basic and acidic residues" evidence="1">
    <location>
        <begin position="38"/>
        <end position="50"/>
    </location>
</feature>
<proteinExistence type="predicted"/>